<keyword evidence="2" id="KW-0812">Transmembrane</keyword>
<dbReference type="InterPro" id="IPR050222">
    <property type="entry name" value="MATE_MdtK"/>
</dbReference>
<feature type="transmembrane region" description="Helical" evidence="2">
    <location>
        <begin position="150"/>
        <end position="172"/>
    </location>
</feature>
<dbReference type="NCBIfam" id="TIGR00797">
    <property type="entry name" value="matE"/>
    <property type="match status" value="1"/>
</dbReference>
<evidence type="ECO:0000313" key="3">
    <source>
        <dbReference type="EMBL" id="WBO24539.1"/>
    </source>
</evidence>
<feature type="transmembrane region" description="Helical" evidence="2">
    <location>
        <begin position="262"/>
        <end position="286"/>
    </location>
</feature>
<feature type="transmembrane region" description="Helical" evidence="2">
    <location>
        <begin position="384"/>
        <end position="406"/>
    </location>
</feature>
<feature type="transmembrane region" description="Helical" evidence="2">
    <location>
        <begin position="121"/>
        <end position="138"/>
    </location>
</feature>
<organism evidence="3 4">
    <name type="scientific">Sphingomonas abietis</name>
    <dbReference type="NCBI Taxonomy" id="3012344"/>
    <lineage>
        <taxon>Bacteria</taxon>
        <taxon>Pseudomonadati</taxon>
        <taxon>Pseudomonadota</taxon>
        <taxon>Alphaproteobacteria</taxon>
        <taxon>Sphingomonadales</taxon>
        <taxon>Sphingomonadaceae</taxon>
        <taxon>Sphingomonas</taxon>
    </lineage>
</organism>
<keyword evidence="2" id="KW-0472">Membrane</keyword>
<protein>
    <submittedName>
        <fullName evidence="3">MATE family efflux transporter</fullName>
    </submittedName>
</protein>
<evidence type="ECO:0000256" key="2">
    <source>
        <dbReference type="SAM" id="Phobius"/>
    </source>
</evidence>
<feature type="transmembrane region" description="Helical" evidence="2">
    <location>
        <begin position="307"/>
        <end position="332"/>
    </location>
</feature>
<keyword evidence="4" id="KW-1185">Reference proteome</keyword>
<sequence length="441" mass="47526">MIALAYPLVLTNFAQALIPATDVVLLGWVGPQALAAASLGVNLFNACMIFGVGVMIAASPMMARALGQRAHNVRDVRRTVRQTMWSAVLLVVPIWLLLWHAEAILLMLHQNPVLARDAAHLVRPMMFGMLPLFFYQVLRGFVSALERPGWAFLVGAFAVISNALINYALIFGRFGLPAWGLFGAGLGSAISNLLMALGMAIVVTRQRHFRRYRLFGHFWRADWPRFREVWRLGLPIAVTLGMEVTIFNAAVFLMGLLGAAELAAHAVALQIATLCFMVPLGIGQATTVRVGLAYGRGDRIGIGRAGWMAFAITMAFMLVPATLMLAAPRFLVGLFMNVGDPANAHVVALACSFLTVAALFQLVDGAQAVGAGMLRGIHDTAMPMLFAGVGYWVVGFGTAILFGFHFGWGGVGIWTGLATGLAAVSVLVIARWARRERLGLV</sequence>
<keyword evidence="1" id="KW-0813">Transport</keyword>
<dbReference type="CDD" id="cd13131">
    <property type="entry name" value="MATE_NorM_like"/>
    <property type="match status" value="1"/>
</dbReference>
<dbReference type="Proteomes" id="UP001210865">
    <property type="component" value="Chromosome"/>
</dbReference>
<dbReference type="Pfam" id="PF01554">
    <property type="entry name" value="MatE"/>
    <property type="match status" value="2"/>
</dbReference>
<feature type="transmembrane region" description="Helical" evidence="2">
    <location>
        <begin position="40"/>
        <end position="63"/>
    </location>
</feature>
<feature type="transmembrane region" description="Helical" evidence="2">
    <location>
        <begin position="232"/>
        <end position="256"/>
    </location>
</feature>
<feature type="transmembrane region" description="Helical" evidence="2">
    <location>
        <begin position="412"/>
        <end position="433"/>
    </location>
</feature>
<dbReference type="RefSeq" id="WP_270079159.1">
    <property type="nucleotide sequence ID" value="NZ_CP115174.1"/>
</dbReference>
<feature type="transmembrane region" description="Helical" evidence="2">
    <location>
        <begin position="178"/>
        <end position="203"/>
    </location>
</feature>
<reference evidence="3 4" key="1">
    <citation type="submission" date="2022-12" db="EMBL/GenBank/DDBJ databases">
        <title>Sphingomonas abieness sp. nov., an endophytic bacterium isolated from Abies koreana.</title>
        <authorList>
            <person name="Jiang L."/>
            <person name="Lee J."/>
        </authorList>
    </citation>
    <scope>NUCLEOTIDE SEQUENCE [LARGE SCALE GENOMIC DNA]</scope>
    <source>
        <strain evidence="4">PAMB 00755</strain>
    </source>
</reference>
<evidence type="ECO:0000256" key="1">
    <source>
        <dbReference type="ARBA" id="ARBA00022448"/>
    </source>
</evidence>
<evidence type="ECO:0000313" key="4">
    <source>
        <dbReference type="Proteomes" id="UP001210865"/>
    </source>
</evidence>
<feature type="transmembrane region" description="Helical" evidence="2">
    <location>
        <begin position="344"/>
        <end position="363"/>
    </location>
</feature>
<dbReference type="EMBL" id="CP115174">
    <property type="protein sequence ID" value="WBO24539.1"/>
    <property type="molecule type" value="Genomic_DNA"/>
</dbReference>
<name>A0ABY7NXA0_9SPHN</name>
<dbReference type="PANTHER" id="PTHR43298">
    <property type="entry name" value="MULTIDRUG RESISTANCE PROTEIN NORM-RELATED"/>
    <property type="match status" value="1"/>
</dbReference>
<proteinExistence type="predicted"/>
<gene>
    <name evidence="3" type="ORF">PBT88_03265</name>
</gene>
<accession>A0ABY7NXA0</accession>
<keyword evidence="2" id="KW-1133">Transmembrane helix</keyword>
<dbReference type="PANTHER" id="PTHR43298:SF2">
    <property type="entry name" value="FMN_FAD EXPORTER YEEO-RELATED"/>
    <property type="match status" value="1"/>
</dbReference>
<dbReference type="InterPro" id="IPR002528">
    <property type="entry name" value="MATE_fam"/>
</dbReference>
<feature type="transmembrane region" description="Helical" evidence="2">
    <location>
        <begin position="84"/>
        <end position="101"/>
    </location>
</feature>